<evidence type="ECO:0000313" key="3">
    <source>
        <dbReference type="Proteomes" id="UP001239909"/>
    </source>
</evidence>
<feature type="compositionally biased region" description="Low complexity" evidence="1">
    <location>
        <begin position="21"/>
        <end position="40"/>
    </location>
</feature>
<comment type="caution">
    <text evidence="2">The sequence shown here is derived from an EMBL/GenBank/DDBJ whole genome shotgun (WGS) entry which is preliminary data.</text>
</comment>
<accession>A0ABQ6LT68</accession>
<gene>
    <name evidence="2" type="ORF">LNKW23_44730</name>
</gene>
<dbReference type="EMBL" id="BSYI01000056">
    <property type="protein sequence ID" value="GMG85256.1"/>
    <property type="molecule type" value="Genomic_DNA"/>
</dbReference>
<proteinExistence type="predicted"/>
<dbReference type="Proteomes" id="UP001239909">
    <property type="component" value="Unassembled WGS sequence"/>
</dbReference>
<organism evidence="2 3">
    <name type="scientific">Paralimibaculum aggregatum</name>
    <dbReference type="NCBI Taxonomy" id="3036245"/>
    <lineage>
        <taxon>Bacteria</taxon>
        <taxon>Pseudomonadati</taxon>
        <taxon>Pseudomonadota</taxon>
        <taxon>Alphaproteobacteria</taxon>
        <taxon>Rhodobacterales</taxon>
        <taxon>Paracoccaceae</taxon>
        <taxon>Paralimibaculum</taxon>
    </lineage>
</organism>
<evidence type="ECO:0000313" key="2">
    <source>
        <dbReference type="EMBL" id="GMG85256.1"/>
    </source>
</evidence>
<evidence type="ECO:0000256" key="1">
    <source>
        <dbReference type="SAM" id="MobiDB-lite"/>
    </source>
</evidence>
<name>A0ABQ6LT68_9RHOB</name>
<protein>
    <submittedName>
        <fullName evidence="2">Uncharacterized protein</fullName>
    </submittedName>
</protein>
<feature type="region of interest" description="Disordered" evidence="1">
    <location>
        <begin position="1"/>
        <end position="42"/>
    </location>
</feature>
<keyword evidence="3" id="KW-1185">Reference proteome</keyword>
<reference evidence="2 3" key="1">
    <citation type="submission" date="2023-04" db="EMBL/GenBank/DDBJ databases">
        <title>Marinoamorphus aggregata gen. nov., sp. Nov., isolate from tissue of brittle star Ophioplocus japonicus.</title>
        <authorList>
            <person name="Kawano K."/>
            <person name="Sawayama S."/>
            <person name="Nakagawa S."/>
        </authorList>
    </citation>
    <scope>NUCLEOTIDE SEQUENCE [LARGE SCALE GENOMIC DNA]</scope>
    <source>
        <strain evidence="2 3">NKW23</strain>
    </source>
</reference>
<sequence length="60" mass="5961">MKARSWPPWKSRTSTGAPGKDVAGTDVAGTGAAGRPAPGMAAGGSVGILRLSDRVLTLPT</sequence>